<dbReference type="AlphaFoldDB" id="A0A1Q8EMD7"/>
<comment type="caution">
    <text evidence="2">The sequence shown here is derived from an EMBL/GenBank/DDBJ whole genome shotgun (WGS) entry which is preliminary data.</text>
</comment>
<accession>A0A1Q8EMD7</accession>
<organism evidence="2 3">
    <name type="scientific">Pseudomonas chlororaphis</name>
    <dbReference type="NCBI Taxonomy" id="587753"/>
    <lineage>
        <taxon>Bacteria</taxon>
        <taxon>Pseudomonadati</taxon>
        <taxon>Pseudomonadota</taxon>
        <taxon>Gammaproteobacteria</taxon>
        <taxon>Pseudomonadales</taxon>
        <taxon>Pseudomonadaceae</taxon>
        <taxon>Pseudomonas</taxon>
    </lineage>
</organism>
<evidence type="ECO:0000313" key="3">
    <source>
        <dbReference type="Proteomes" id="UP000185578"/>
    </source>
</evidence>
<dbReference type="OrthoDB" id="8419963at2"/>
<evidence type="ECO:0000259" key="1">
    <source>
        <dbReference type="Pfam" id="PF14534"/>
    </source>
</evidence>
<dbReference type="Pfam" id="PF14534">
    <property type="entry name" value="DUF4440"/>
    <property type="match status" value="1"/>
</dbReference>
<proteinExistence type="predicted"/>
<dbReference type="RefSeq" id="WP_075120743.1">
    <property type="nucleotide sequence ID" value="NZ_MSCT01000018.1"/>
</dbReference>
<dbReference type="Gene3D" id="3.10.450.50">
    <property type="match status" value="1"/>
</dbReference>
<dbReference type="InterPro" id="IPR027843">
    <property type="entry name" value="DUF4440"/>
</dbReference>
<feature type="domain" description="DUF4440" evidence="1">
    <location>
        <begin position="3"/>
        <end position="113"/>
    </location>
</feature>
<gene>
    <name evidence="2" type="ORF">BTN82_19540</name>
</gene>
<evidence type="ECO:0000313" key="2">
    <source>
        <dbReference type="EMBL" id="OLF52962.1"/>
    </source>
</evidence>
<dbReference type="InterPro" id="IPR032710">
    <property type="entry name" value="NTF2-like_dom_sf"/>
</dbReference>
<dbReference type="EMBL" id="MSCT01000018">
    <property type="protein sequence ID" value="OLF52962.1"/>
    <property type="molecule type" value="Genomic_DNA"/>
</dbReference>
<sequence>MTIQSVLDAYQTALNSADIDSILGLYGSDPVFMPQHAPALVGRDAVYAGYEQVFNSIQLSVQFQIHEIEEAGDWAWVRTSSAGRTRIIAANLEVAEGNNELFVFRREHGEWKIHRYLFATSEPRA</sequence>
<protein>
    <submittedName>
        <fullName evidence="2">DUF4440 domain-containing protein</fullName>
    </submittedName>
</protein>
<name>A0A1Q8EMD7_9PSED</name>
<reference evidence="2 3" key="1">
    <citation type="submission" date="2016-12" db="EMBL/GenBank/DDBJ databases">
        <authorList>
            <person name="Song W.-J."/>
            <person name="Kurnit D.M."/>
        </authorList>
    </citation>
    <scope>NUCLEOTIDE SEQUENCE [LARGE SCALE GENOMIC DNA]</scope>
    <source>
        <strain evidence="2 3">PCL1601</strain>
    </source>
</reference>
<dbReference type="Proteomes" id="UP000185578">
    <property type="component" value="Unassembled WGS sequence"/>
</dbReference>
<dbReference type="SUPFAM" id="SSF54427">
    <property type="entry name" value="NTF2-like"/>
    <property type="match status" value="1"/>
</dbReference>